<keyword evidence="3" id="KW-1185">Reference proteome</keyword>
<dbReference type="RefSeq" id="WP_342758738.1">
    <property type="nucleotide sequence ID" value="NZ_CP146256.1"/>
</dbReference>
<feature type="transmembrane region" description="Helical" evidence="1">
    <location>
        <begin position="101"/>
        <end position="124"/>
    </location>
</feature>
<accession>A0ABZ3EZA9</accession>
<name>A0ABZ3EZA9_9FIRM</name>
<reference evidence="2 3" key="1">
    <citation type="submission" date="2024-02" db="EMBL/GenBank/DDBJ databases">
        <title>Bacterial strain from lacustrine sediment.</title>
        <authorList>
            <person name="Petit C."/>
            <person name="Fadhlaoui K."/>
        </authorList>
    </citation>
    <scope>NUCLEOTIDE SEQUENCE [LARGE SCALE GENOMIC DNA]</scope>
    <source>
        <strain evidence="2 3">IPX-CK</strain>
    </source>
</reference>
<keyword evidence="1" id="KW-0472">Membrane</keyword>
<keyword evidence="1" id="KW-0812">Transmembrane</keyword>
<gene>
    <name evidence="2" type="ORF">V6984_05270</name>
</gene>
<evidence type="ECO:0000256" key="1">
    <source>
        <dbReference type="SAM" id="Phobius"/>
    </source>
</evidence>
<evidence type="ECO:0008006" key="4">
    <source>
        <dbReference type="Google" id="ProtNLM"/>
    </source>
</evidence>
<protein>
    <recommendedName>
        <fullName evidence="4">DUF2207 domain-containing protein</fullName>
    </recommendedName>
</protein>
<evidence type="ECO:0000313" key="3">
    <source>
        <dbReference type="Proteomes" id="UP001451571"/>
    </source>
</evidence>
<evidence type="ECO:0000313" key="2">
    <source>
        <dbReference type="EMBL" id="XAH75175.1"/>
    </source>
</evidence>
<organism evidence="2 3">
    <name type="scientific">Kineothrix sedimenti</name>
    <dbReference type="NCBI Taxonomy" id="3123317"/>
    <lineage>
        <taxon>Bacteria</taxon>
        <taxon>Bacillati</taxon>
        <taxon>Bacillota</taxon>
        <taxon>Clostridia</taxon>
        <taxon>Lachnospirales</taxon>
        <taxon>Lachnospiraceae</taxon>
        <taxon>Kineothrix</taxon>
    </lineage>
</organism>
<keyword evidence="1" id="KW-1133">Transmembrane helix</keyword>
<sequence length="186" mass="21247">MDKQNKEFVGYEYMEVSADISKTSFLIDGYENFGWEIDSNRSENVLNGNNRAGHHPNQNKVTLHMKRNRKIMNKMELTRLQRNFEACVSDIEELERSKGTLAMIFALTVGIIGTAFMAGAVFAVTAQPPRIILCILLAIPAFTGWLLPVFLYKRLVEKRSKVVNPLIEKKFDEIYEICEKGSKLLI</sequence>
<dbReference type="Proteomes" id="UP001451571">
    <property type="component" value="Chromosome"/>
</dbReference>
<proteinExistence type="predicted"/>
<feature type="transmembrane region" description="Helical" evidence="1">
    <location>
        <begin position="130"/>
        <end position="152"/>
    </location>
</feature>
<dbReference type="EMBL" id="CP146256">
    <property type="protein sequence ID" value="XAH75175.1"/>
    <property type="molecule type" value="Genomic_DNA"/>
</dbReference>